<comment type="caution">
    <text evidence="2">The sequence shown here is derived from an EMBL/GenBank/DDBJ whole genome shotgun (WGS) entry which is preliminary data.</text>
</comment>
<proteinExistence type="predicted"/>
<evidence type="ECO:0000313" key="3">
    <source>
        <dbReference type="Proteomes" id="UP001296873"/>
    </source>
</evidence>
<organism evidence="2 3">
    <name type="scientific">Rhodovibrio sodomensis</name>
    <dbReference type="NCBI Taxonomy" id="1088"/>
    <lineage>
        <taxon>Bacteria</taxon>
        <taxon>Pseudomonadati</taxon>
        <taxon>Pseudomonadota</taxon>
        <taxon>Alphaproteobacteria</taxon>
        <taxon>Rhodospirillales</taxon>
        <taxon>Rhodovibrionaceae</taxon>
        <taxon>Rhodovibrio</taxon>
    </lineage>
</organism>
<keyword evidence="1" id="KW-1133">Transmembrane helix</keyword>
<feature type="transmembrane region" description="Helical" evidence="1">
    <location>
        <begin position="71"/>
        <end position="90"/>
    </location>
</feature>
<gene>
    <name evidence="2" type="ORF">CKO28_05700</name>
</gene>
<feature type="transmembrane region" description="Helical" evidence="1">
    <location>
        <begin position="220"/>
        <end position="248"/>
    </location>
</feature>
<evidence type="ECO:0008006" key="4">
    <source>
        <dbReference type="Google" id="ProtNLM"/>
    </source>
</evidence>
<keyword evidence="3" id="KW-1185">Reference proteome</keyword>
<keyword evidence="1" id="KW-0812">Transmembrane</keyword>
<dbReference type="InterPro" id="IPR018692">
    <property type="entry name" value="DUF2189"/>
</dbReference>
<dbReference type="Pfam" id="PF09955">
    <property type="entry name" value="DUF2189"/>
    <property type="match status" value="1"/>
</dbReference>
<feature type="transmembrane region" description="Helical" evidence="1">
    <location>
        <begin position="164"/>
        <end position="188"/>
    </location>
</feature>
<protein>
    <recommendedName>
        <fullName evidence="4">DUF2189 domain-containing protein</fullName>
    </recommendedName>
</protein>
<evidence type="ECO:0000256" key="1">
    <source>
        <dbReference type="SAM" id="Phobius"/>
    </source>
</evidence>
<name>A0ABS1DAP3_9PROT</name>
<dbReference type="EMBL" id="NRRL01000008">
    <property type="protein sequence ID" value="MBK1667524.1"/>
    <property type="molecule type" value="Genomic_DNA"/>
</dbReference>
<keyword evidence="1" id="KW-0472">Membrane</keyword>
<sequence length="264" mass="28660">MTTTTHTVPVLAGPAPRIKTIEIDRPWSWLNRGWADLRKAPRVSITYGLFFAIVGFLLLGALWFLDWFYLVLPLSAGFMLMGPLVAVGLYEISRRLEAGETPTLGHAATAIFRNTSQILLMGVALMIFLLAWIRLATLIFALFFSFRPPSLDNFVAEVFFQPESVPFLIVGVGSGAILAALVFAISAVSIPMLLDKPQVNVATAIAASVQSVRLNPAPMAIWAAMIVLFAAAGLVAGYIGLAVTMPIIGHATWHAYKDLISFED</sequence>
<evidence type="ECO:0000313" key="2">
    <source>
        <dbReference type="EMBL" id="MBK1667524.1"/>
    </source>
</evidence>
<accession>A0ABS1DAP3</accession>
<dbReference type="Proteomes" id="UP001296873">
    <property type="component" value="Unassembled WGS sequence"/>
</dbReference>
<feature type="transmembrane region" description="Helical" evidence="1">
    <location>
        <begin position="118"/>
        <end position="144"/>
    </location>
</feature>
<feature type="transmembrane region" description="Helical" evidence="1">
    <location>
        <begin position="45"/>
        <end position="65"/>
    </location>
</feature>
<reference evidence="2 3" key="1">
    <citation type="journal article" date="2020" name="Microorganisms">
        <title>Osmotic Adaptation and Compatible Solute Biosynthesis of Phototrophic Bacteria as Revealed from Genome Analyses.</title>
        <authorList>
            <person name="Imhoff J.F."/>
            <person name="Rahn T."/>
            <person name="Kunzel S."/>
            <person name="Keller A."/>
            <person name="Neulinger S.C."/>
        </authorList>
    </citation>
    <scope>NUCLEOTIDE SEQUENCE [LARGE SCALE GENOMIC DNA]</scope>
    <source>
        <strain evidence="2 3">DSM 9895</strain>
    </source>
</reference>
<dbReference type="RefSeq" id="WP_200339681.1">
    <property type="nucleotide sequence ID" value="NZ_NRRL01000008.1"/>
</dbReference>